<gene>
    <name evidence="3" type="ORF">FYJ91_19480</name>
</gene>
<protein>
    <submittedName>
        <fullName evidence="3">Relaxase/mobilization nuclease domain-containing protein</fullName>
    </submittedName>
</protein>
<comment type="caution">
    <text evidence="3">The sequence shown here is derived from an EMBL/GenBank/DDBJ whole genome shotgun (WGS) entry which is preliminary data.</text>
</comment>
<dbReference type="InterPro" id="IPR005094">
    <property type="entry name" value="Endonuclease_MobA/VirD2"/>
</dbReference>
<keyword evidence="4" id="KW-1185">Reference proteome</keyword>
<feature type="compositionally biased region" description="Basic and acidic residues" evidence="1">
    <location>
        <begin position="355"/>
        <end position="379"/>
    </location>
</feature>
<dbReference type="Gene3D" id="3.30.930.30">
    <property type="match status" value="1"/>
</dbReference>
<dbReference type="RefSeq" id="WP_149523996.1">
    <property type="nucleotide sequence ID" value="NZ_VTOU01000006.1"/>
</dbReference>
<reference evidence="3 4" key="1">
    <citation type="submission" date="2019-08" db="EMBL/GenBank/DDBJ databases">
        <authorList>
            <person name="Wang G."/>
            <person name="Xu Z."/>
        </authorList>
    </citation>
    <scope>NUCLEOTIDE SEQUENCE [LARGE SCALE GENOMIC DNA]</scope>
    <source>
        <strain evidence="3 4">ZX</strain>
    </source>
</reference>
<dbReference type="AlphaFoldDB" id="A0A5D9BY86"/>
<sequence length="379" mass="41405">MAEDDDGVLPLPSLMEAWRPPTGGKRSLRGGTLRIRSGGGKGKGRGGSAGAPMLSPAEARAKLERIVRKAPEVMVKISGKQRGAKHLAEHFGYISRHGKLEVRSSEGEIITDEKRLKAIAADWDMIDQAMNPYGKERPTSMSMVLSMPGGTTDAATIHDAVQAFARAEFEGQFSYMVALHTDTAHPHVHLTVATQGADGARFNPRKADLHHWRESFAHELRQRGIAAEATPRRARGHVQKRVRSPVHHLEARTAGQGRDLDLNRLIEERAQAFARSQNPERRVEDVLALGRQKQIRGAYAEAAAALAATGKDEDRALAEDIAGFVADMPAAVSRRLERAREIMIADRSSAAADSPSRKSDALPSAESDKDKRKAPDRER</sequence>
<feature type="domain" description="MobA/VirD2-like nuclease" evidence="2">
    <location>
        <begin position="117"/>
        <end position="217"/>
    </location>
</feature>
<dbReference type="Pfam" id="PF03432">
    <property type="entry name" value="Relaxase"/>
    <property type="match status" value="1"/>
</dbReference>
<evidence type="ECO:0000313" key="4">
    <source>
        <dbReference type="Proteomes" id="UP000322077"/>
    </source>
</evidence>
<feature type="compositionally biased region" description="Gly residues" evidence="1">
    <location>
        <begin position="37"/>
        <end position="49"/>
    </location>
</feature>
<evidence type="ECO:0000259" key="2">
    <source>
        <dbReference type="Pfam" id="PF03432"/>
    </source>
</evidence>
<organism evidence="3 4">
    <name type="scientific">Sphingomonas montanisoli</name>
    <dbReference type="NCBI Taxonomy" id="2606412"/>
    <lineage>
        <taxon>Bacteria</taxon>
        <taxon>Pseudomonadati</taxon>
        <taxon>Pseudomonadota</taxon>
        <taxon>Alphaproteobacteria</taxon>
        <taxon>Sphingomonadales</taxon>
        <taxon>Sphingomonadaceae</taxon>
        <taxon>Sphingomonas</taxon>
    </lineage>
</organism>
<accession>A0A5D9BY86</accession>
<evidence type="ECO:0000256" key="1">
    <source>
        <dbReference type="SAM" id="MobiDB-lite"/>
    </source>
</evidence>
<dbReference type="Proteomes" id="UP000322077">
    <property type="component" value="Unassembled WGS sequence"/>
</dbReference>
<dbReference type="EMBL" id="VTOU01000006">
    <property type="protein sequence ID" value="TZG24384.1"/>
    <property type="molecule type" value="Genomic_DNA"/>
</dbReference>
<name>A0A5D9BY86_9SPHN</name>
<feature type="region of interest" description="Disordered" evidence="1">
    <location>
        <begin position="346"/>
        <end position="379"/>
    </location>
</feature>
<proteinExistence type="predicted"/>
<evidence type="ECO:0000313" key="3">
    <source>
        <dbReference type="EMBL" id="TZG24384.1"/>
    </source>
</evidence>
<feature type="region of interest" description="Disordered" evidence="1">
    <location>
        <begin position="1"/>
        <end position="54"/>
    </location>
</feature>